<dbReference type="Pfam" id="PF18936">
    <property type="entry name" value="DUF5684"/>
    <property type="match status" value="1"/>
</dbReference>
<keyword evidence="1" id="KW-0472">Membrane</keyword>
<feature type="transmembrane region" description="Helical" evidence="1">
    <location>
        <begin position="66"/>
        <end position="88"/>
    </location>
</feature>
<dbReference type="InterPro" id="IPR043739">
    <property type="entry name" value="DUF5684"/>
</dbReference>
<evidence type="ECO:0000256" key="1">
    <source>
        <dbReference type="SAM" id="Phobius"/>
    </source>
</evidence>
<feature type="transmembrane region" description="Helical" evidence="1">
    <location>
        <begin position="12"/>
        <end position="36"/>
    </location>
</feature>
<protein>
    <submittedName>
        <fullName evidence="2">DUF5684 domain-containing protein</fullName>
    </submittedName>
</protein>
<evidence type="ECO:0000313" key="2">
    <source>
        <dbReference type="EMBL" id="MCO4291927.1"/>
    </source>
</evidence>
<proteinExistence type="predicted"/>
<dbReference type="AlphaFoldDB" id="A0A9X2EZQ1"/>
<keyword evidence="1" id="KW-0812">Transmembrane</keyword>
<accession>A0A9X2EZQ1</accession>
<gene>
    <name evidence="2" type="ORF">NF867_03515</name>
</gene>
<feature type="transmembrane region" description="Helical" evidence="1">
    <location>
        <begin position="43"/>
        <end position="60"/>
    </location>
</feature>
<dbReference type="RefSeq" id="WP_252586162.1">
    <property type="nucleotide sequence ID" value="NZ_JAMWYS010000013.1"/>
</dbReference>
<dbReference type="Proteomes" id="UP001155182">
    <property type="component" value="Unassembled WGS sequence"/>
</dbReference>
<name>A0A9X2EZQ1_9SPHI</name>
<organism evidence="2 3">
    <name type="scientific">Solitalea agri</name>
    <dbReference type="NCBI Taxonomy" id="2953739"/>
    <lineage>
        <taxon>Bacteria</taxon>
        <taxon>Pseudomonadati</taxon>
        <taxon>Bacteroidota</taxon>
        <taxon>Sphingobacteriia</taxon>
        <taxon>Sphingobacteriales</taxon>
        <taxon>Sphingobacteriaceae</taxon>
        <taxon>Solitalea</taxon>
    </lineage>
</organism>
<sequence>MENQFETSTQATLGTGFIIAYLAILLLGIIIGWKIFVKAGKPGWASIIPIYNVIVLLEIVGRPTWWVILLFVPFVNFVILIIGCLDLAKSFGKSTAFGIGLFFLNLIFAAILAFGDATYQGPSAQLPNKLANN</sequence>
<dbReference type="EMBL" id="JAMWYS010000013">
    <property type="protein sequence ID" value="MCO4291927.1"/>
    <property type="molecule type" value="Genomic_DNA"/>
</dbReference>
<feature type="transmembrane region" description="Helical" evidence="1">
    <location>
        <begin position="95"/>
        <end position="114"/>
    </location>
</feature>
<comment type="caution">
    <text evidence="2">The sequence shown here is derived from an EMBL/GenBank/DDBJ whole genome shotgun (WGS) entry which is preliminary data.</text>
</comment>
<evidence type="ECO:0000313" key="3">
    <source>
        <dbReference type="Proteomes" id="UP001155182"/>
    </source>
</evidence>
<keyword evidence="1" id="KW-1133">Transmembrane helix</keyword>
<keyword evidence="3" id="KW-1185">Reference proteome</keyword>
<reference evidence="2" key="1">
    <citation type="submission" date="2022-06" db="EMBL/GenBank/DDBJ databases">
        <title>Solitalea sp. MAHUQ-68 isolated from rhizospheric soil.</title>
        <authorList>
            <person name="Huq M.A."/>
        </authorList>
    </citation>
    <scope>NUCLEOTIDE SEQUENCE</scope>
    <source>
        <strain evidence="2">MAHUQ-68</strain>
    </source>
</reference>